<dbReference type="PANTHER" id="PTHR45376">
    <property type="entry name" value="CHAPERONE DNAJ-DOMAIN SUPERFAMILY PROTEIN-RELATED"/>
    <property type="match status" value="1"/>
</dbReference>
<protein>
    <submittedName>
        <fullName evidence="3">DnaJ-like protein subfamily C member 7-like</fullName>
    </submittedName>
</protein>
<dbReference type="CDD" id="cd06257">
    <property type="entry name" value="DnaJ"/>
    <property type="match status" value="1"/>
</dbReference>
<dbReference type="InterPro" id="IPR036869">
    <property type="entry name" value="J_dom_sf"/>
</dbReference>
<dbReference type="EMBL" id="JAUIZM010000004">
    <property type="protein sequence ID" value="KAK1386696.1"/>
    <property type="molecule type" value="Genomic_DNA"/>
</dbReference>
<feature type="region of interest" description="Disordered" evidence="1">
    <location>
        <begin position="97"/>
        <end position="126"/>
    </location>
</feature>
<evidence type="ECO:0000256" key="1">
    <source>
        <dbReference type="SAM" id="MobiDB-lite"/>
    </source>
</evidence>
<dbReference type="Proteomes" id="UP001237642">
    <property type="component" value="Unassembled WGS sequence"/>
</dbReference>
<dbReference type="SMART" id="SM00271">
    <property type="entry name" value="DnaJ"/>
    <property type="match status" value="1"/>
</dbReference>
<keyword evidence="4" id="KW-1185">Reference proteome</keyword>
<feature type="region of interest" description="Disordered" evidence="1">
    <location>
        <begin position="189"/>
        <end position="213"/>
    </location>
</feature>
<evidence type="ECO:0000313" key="3">
    <source>
        <dbReference type="EMBL" id="KAK1386696.1"/>
    </source>
</evidence>
<dbReference type="PROSITE" id="PS50076">
    <property type="entry name" value="DNAJ_2"/>
    <property type="match status" value="1"/>
</dbReference>
<dbReference type="InterPro" id="IPR001623">
    <property type="entry name" value="DnaJ_domain"/>
</dbReference>
<evidence type="ECO:0000313" key="4">
    <source>
        <dbReference type="Proteomes" id="UP001237642"/>
    </source>
</evidence>
<dbReference type="PRINTS" id="PR00625">
    <property type="entry name" value="JDOMAIN"/>
</dbReference>
<sequence length="265" mass="30412">MNRATKAVISSIQATHFGLKSAALFHSTPVLERKRRPSPWDTRGSASKGSSRRANYYYRYSRKQNHKHDLLRNVSAFAENLFQGLGYDFEEYEHEPSSSRGRTWFRPDYRDKGSKAGGTNYKGPKSGGRRGFQFCEEDDDVEELFRSAFGGNKHFFWSFMNDEPPKSSSGYNYNDRYSSKWKWTHEEEYETDPDRSESDSTSDRKTLGLSATGPLNADAVKNAYRKCAMKWHPDRHQGSSKAMAEEKFKLCSAAYQSLCDKLAVH</sequence>
<evidence type="ECO:0000259" key="2">
    <source>
        <dbReference type="PROSITE" id="PS50076"/>
    </source>
</evidence>
<name>A0AAD8IKQ1_9APIA</name>
<comment type="caution">
    <text evidence="3">The sequence shown here is derived from an EMBL/GenBank/DDBJ whole genome shotgun (WGS) entry which is preliminary data.</text>
</comment>
<feature type="compositionally biased region" description="Basic and acidic residues" evidence="1">
    <location>
        <begin position="105"/>
        <end position="114"/>
    </location>
</feature>
<dbReference type="Gene3D" id="1.10.287.110">
    <property type="entry name" value="DnaJ domain"/>
    <property type="match status" value="1"/>
</dbReference>
<reference evidence="3" key="2">
    <citation type="submission" date="2023-05" db="EMBL/GenBank/DDBJ databases">
        <authorList>
            <person name="Schelkunov M.I."/>
        </authorList>
    </citation>
    <scope>NUCLEOTIDE SEQUENCE</scope>
    <source>
        <strain evidence="3">Hsosn_3</strain>
        <tissue evidence="3">Leaf</tissue>
    </source>
</reference>
<dbReference type="AlphaFoldDB" id="A0AAD8IKQ1"/>
<dbReference type="PANTHER" id="PTHR45376:SF1">
    <property type="entry name" value="CHAPERONE DNAJ-DOMAIN SUPERFAMILY PROTEIN-RELATED"/>
    <property type="match status" value="1"/>
</dbReference>
<feature type="domain" description="J" evidence="2">
    <location>
        <begin position="202"/>
        <end position="263"/>
    </location>
</feature>
<dbReference type="SUPFAM" id="SSF46565">
    <property type="entry name" value="Chaperone J-domain"/>
    <property type="match status" value="1"/>
</dbReference>
<dbReference type="Pfam" id="PF00226">
    <property type="entry name" value="DnaJ"/>
    <property type="match status" value="1"/>
</dbReference>
<gene>
    <name evidence="3" type="ORF">POM88_014874</name>
</gene>
<proteinExistence type="predicted"/>
<reference evidence="3" key="1">
    <citation type="submission" date="2023-02" db="EMBL/GenBank/DDBJ databases">
        <title>Genome of toxic invasive species Heracleum sosnowskyi carries increased number of genes despite the absence of recent whole-genome duplications.</title>
        <authorList>
            <person name="Schelkunov M."/>
            <person name="Shtratnikova V."/>
            <person name="Makarenko M."/>
            <person name="Klepikova A."/>
            <person name="Omelchenko D."/>
            <person name="Novikova G."/>
            <person name="Obukhova E."/>
            <person name="Bogdanov V."/>
            <person name="Penin A."/>
            <person name="Logacheva M."/>
        </authorList>
    </citation>
    <scope>NUCLEOTIDE SEQUENCE</scope>
    <source>
        <strain evidence="3">Hsosn_3</strain>
        <tissue evidence="3">Leaf</tissue>
    </source>
</reference>
<accession>A0AAD8IKQ1</accession>
<organism evidence="3 4">
    <name type="scientific">Heracleum sosnowskyi</name>
    <dbReference type="NCBI Taxonomy" id="360622"/>
    <lineage>
        <taxon>Eukaryota</taxon>
        <taxon>Viridiplantae</taxon>
        <taxon>Streptophyta</taxon>
        <taxon>Embryophyta</taxon>
        <taxon>Tracheophyta</taxon>
        <taxon>Spermatophyta</taxon>
        <taxon>Magnoliopsida</taxon>
        <taxon>eudicotyledons</taxon>
        <taxon>Gunneridae</taxon>
        <taxon>Pentapetalae</taxon>
        <taxon>asterids</taxon>
        <taxon>campanulids</taxon>
        <taxon>Apiales</taxon>
        <taxon>Apiaceae</taxon>
        <taxon>Apioideae</taxon>
        <taxon>apioid superclade</taxon>
        <taxon>Tordylieae</taxon>
        <taxon>Tordyliinae</taxon>
        <taxon>Heracleum</taxon>
    </lineage>
</organism>
<feature type="compositionally biased region" description="Basic and acidic residues" evidence="1">
    <location>
        <begin position="192"/>
        <end position="206"/>
    </location>
</feature>